<gene>
    <name evidence="1" type="ORF">Q619_VDC00017G0008</name>
</gene>
<accession>W1V9H6</accession>
<evidence type="ECO:0000313" key="1">
    <source>
        <dbReference type="EMBL" id="ETJ02296.1"/>
    </source>
</evidence>
<name>W1V9H6_9FIRM</name>
<comment type="caution">
    <text evidence="1">The sequence shown here is derived from an EMBL/GenBank/DDBJ whole genome shotgun (WGS) entry which is preliminary data.</text>
</comment>
<sequence>MIKASLVHKGAFIRSIIVRSISIYNNDFDELIRPVILLLLENLKKDK</sequence>
<dbReference type="AlphaFoldDB" id="W1V9H6"/>
<protein>
    <submittedName>
        <fullName evidence="1">Uncharacterized protein</fullName>
    </submittedName>
</protein>
<proteinExistence type="predicted"/>
<dbReference type="Proteomes" id="UP000018855">
    <property type="component" value="Unassembled WGS sequence"/>
</dbReference>
<evidence type="ECO:0000313" key="2">
    <source>
        <dbReference type="Proteomes" id="UP000018855"/>
    </source>
</evidence>
<dbReference type="EMBL" id="AZMJ01000017">
    <property type="protein sequence ID" value="ETJ02296.1"/>
    <property type="molecule type" value="Genomic_DNA"/>
</dbReference>
<reference evidence="1 2" key="1">
    <citation type="submission" date="2013-12" db="EMBL/GenBank/DDBJ databases">
        <title>A Varibaculum cambriense genome reconstructed from a premature infant gut community with otherwise low bacterial novelty that shifts toward anaerobic metabolism during the third week of life.</title>
        <authorList>
            <person name="Brown C.T."/>
            <person name="Sharon I."/>
            <person name="Thomas B.C."/>
            <person name="Castelle C.J."/>
            <person name="Morowitz M.J."/>
            <person name="Banfield J.F."/>
        </authorList>
    </citation>
    <scope>NUCLEOTIDE SEQUENCE [LARGE SCALE GENOMIC DNA]</scope>
    <source>
        <strain evidence="2">DORA_11</strain>
    </source>
</reference>
<organism evidence="1 2">
    <name type="scientific">Veillonella dispar DORA_11</name>
    <dbReference type="NCBI Taxonomy" id="1403949"/>
    <lineage>
        <taxon>Bacteria</taxon>
        <taxon>Bacillati</taxon>
        <taxon>Bacillota</taxon>
        <taxon>Negativicutes</taxon>
        <taxon>Veillonellales</taxon>
        <taxon>Veillonellaceae</taxon>
        <taxon>Veillonella</taxon>
    </lineage>
</organism>